<feature type="region of interest" description="Disordered" evidence="1">
    <location>
        <begin position="61"/>
        <end position="112"/>
    </location>
</feature>
<sequence>MATLTVEGKQFDMDDLSEQARLMANSVAFCDSKINQLEAELAMVKMARSGYIQQLVAELPVSEAPKKTTTSNRSSTAKSTTAASKAAVSVDAPVKTTRKRAPAKPKKAPAAE</sequence>
<dbReference type="Proteomes" id="UP000182769">
    <property type="component" value="Unassembled WGS sequence"/>
</dbReference>
<feature type="compositionally biased region" description="Basic residues" evidence="1">
    <location>
        <begin position="96"/>
        <end position="112"/>
    </location>
</feature>
<accession>A0A0K6IHI3</accession>
<keyword evidence="3" id="KW-1185">Reference proteome</keyword>
<feature type="compositionally biased region" description="Low complexity" evidence="1">
    <location>
        <begin position="67"/>
        <end position="95"/>
    </location>
</feature>
<organism evidence="2 3">
    <name type="scientific">Marinomonas fungiae</name>
    <dbReference type="NCBI Taxonomy" id="1137284"/>
    <lineage>
        <taxon>Bacteria</taxon>
        <taxon>Pseudomonadati</taxon>
        <taxon>Pseudomonadota</taxon>
        <taxon>Gammaproteobacteria</taxon>
        <taxon>Oceanospirillales</taxon>
        <taxon>Oceanospirillaceae</taxon>
        <taxon>Marinomonas</taxon>
    </lineage>
</organism>
<dbReference type="RefSeq" id="WP_055461758.1">
    <property type="nucleotide sequence ID" value="NZ_CYHG01000002.1"/>
</dbReference>
<name>A0A0K6IHI3_9GAMM</name>
<evidence type="ECO:0000313" key="3">
    <source>
        <dbReference type="Proteomes" id="UP000182769"/>
    </source>
</evidence>
<evidence type="ECO:0000256" key="1">
    <source>
        <dbReference type="SAM" id="MobiDB-lite"/>
    </source>
</evidence>
<reference evidence="3" key="1">
    <citation type="submission" date="2015-08" db="EMBL/GenBank/DDBJ databases">
        <authorList>
            <person name="Varghese N."/>
        </authorList>
    </citation>
    <scope>NUCLEOTIDE SEQUENCE [LARGE SCALE GENOMIC DNA]</scope>
    <source>
        <strain evidence="3">JCM 18476</strain>
    </source>
</reference>
<proteinExistence type="predicted"/>
<gene>
    <name evidence="2" type="ORF">Ga0061065_102124</name>
</gene>
<dbReference type="EMBL" id="CYHG01000002">
    <property type="protein sequence ID" value="CUB02787.1"/>
    <property type="molecule type" value="Genomic_DNA"/>
</dbReference>
<dbReference type="AlphaFoldDB" id="A0A0K6IHI3"/>
<protein>
    <submittedName>
        <fullName evidence="2">Uncharacterized protein</fullName>
    </submittedName>
</protein>
<evidence type="ECO:0000313" key="2">
    <source>
        <dbReference type="EMBL" id="CUB02787.1"/>
    </source>
</evidence>
<dbReference type="STRING" id="1137284.GCA_001418205_00629"/>